<proteinExistence type="predicted"/>
<dbReference type="Proteomes" id="UP001307889">
    <property type="component" value="Chromosome 1"/>
</dbReference>
<name>A0ABN7A926_9HEMI</name>
<dbReference type="EMBL" id="AP028909">
    <property type="protein sequence ID" value="BES87737.1"/>
    <property type="molecule type" value="Genomic_DNA"/>
</dbReference>
<evidence type="ECO:0000313" key="2">
    <source>
        <dbReference type="Proteomes" id="UP001307889"/>
    </source>
</evidence>
<evidence type="ECO:0000313" key="1">
    <source>
        <dbReference type="EMBL" id="BES87737.1"/>
    </source>
</evidence>
<accession>A0ABN7A926</accession>
<protein>
    <submittedName>
        <fullName evidence="1">Uncharacterized protein</fullName>
    </submittedName>
</protein>
<sequence>MDVPFRPRLIKEDTGPHSRAVIVYSESEGQASDKLLSSAEALFPREGLSLLLEPSYFVHLSHALARRAPLHQQLMKSRRVRGYHNVISRLLTLVVWLDLPTY</sequence>
<reference evidence="1 2" key="1">
    <citation type="submission" date="2023-09" db="EMBL/GenBank/DDBJ databases">
        <title>Nesidiocoris tenuis whole genome shotgun sequence.</title>
        <authorList>
            <person name="Shibata T."/>
            <person name="Shimoda M."/>
            <person name="Kobayashi T."/>
            <person name="Uehara T."/>
        </authorList>
    </citation>
    <scope>NUCLEOTIDE SEQUENCE [LARGE SCALE GENOMIC DNA]</scope>
    <source>
        <strain evidence="1 2">Japan</strain>
    </source>
</reference>
<keyword evidence="2" id="KW-1185">Reference proteome</keyword>
<gene>
    <name evidence="1" type="ORF">NTJ_00542</name>
</gene>
<organism evidence="1 2">
    <name type="scientific">Nesidiocoris tenuis</name>
    <dbReference type="NCBI Taxonomy" id="355587"/>
    <lineage>
        <taxon>Eukaryota</taxon>
        <taxon>Metazoa</taxon>
        <taxon>Ecdysozoa</taxon>
        <taxon>Arthropoda</taxon>
        <taxon>Hexapoda</taxon>
        <taxon>Insecta</taxon>
        <taxon>Pterygota</taxon>
        <taxon>Neoptera</taxon>
        <taxon>Paraneoptera</taxon>
        <taxon>Hemiptera</taxon>
        <taxon>Heteroptera</taxon>
        <taxon>Panheteroptera</taxon>
        <taxon>Cimicomorpha</taxon>
        <taxon>Miridae</taxon>
        <taxon>Dicyphina</taxon>
        <taxon>Nesidiocoris</taxon>
    </lineage>
</organism>